<dbReference type="CDD" id="cd06225">
    <property type="entry name" value="HAMP"/>
    <property type="match status" value="1"/>
</dbReference>
<gene>
    <name evidence="15" type="ORF">MTBBW1_790007</name>
</gene>
<proteinExistence type="predicted"/>
<dbReference type="PANTHER" id="PTHR43711:SF1">
    <property type="entry name" value="HISTIDINE KINASE 1"/>
    <property type="match status" value="1"/>
</dbReference>
<dbReference type="InterPro" id="IPR003661">
    <property type="entry name" value="HisK_dim/P_dom"/>
</dbReference>
<evidence type="ECO:0000256" key="1">
    <source>
        <dbReference type="ARBA" id="ARBA00000085"/>
    </source>
</evidence>
<evidence type="ECO:0000259" key="13">
    <source>
        <dbReference type="PROSITE" id="PS50109"/>
    </source>
</evidence>
<evidence type="ECO:0000256" key="2">
    <source>
        <dbReference type="ARBA" id="ARBA00004236"/>
    </source>
</evidence>
<dbReference type="PROSITE" id="PS50885">
    <property type="entry name" value="HAMP"/>
    <property type="match status" value="1"/>
</dbReference>
<organism evidence="15 16">
    <name type="scientific">Desulfamplus magnetovallimortis</name>
    <dbReference type="NCBI Taxonomy" id="1246637"/>
    <lineage>
        <taxon>Bacteria</taxon>
        <taxon>Pseudomonadati</taxon>
        <taxon>Thermodesulfobacteriota</taxon>
        <taxon>Desulfobacteria</taxon>
        <taxon>Desulfobacterales</taxon>
        <taxon>Desulfobacteraceae</taxon>
        <taxon>Desulfamplus</taxon>
    </lineage>
</organism>
<dbReference type="InterPro" id="IPR004358">
    <property type="entry name" value="Sig_transdc_His_kin-like_C"/>
</dbReference>
<evidence type="ECO:0000256" key="10">
    <source>
        <dbReference type="ARBA" id="ARBA00023012"/>
    </source>
</evidence>
<protein>
    <recommendedName>
        <fullName evidence="3">histidine kinase</fullName>
        <ecNumber evidence="3">2.7.13.3</ecNumber>
    </recommendedName>
</protein>
<evidence type="ECO:0000256" key="11">
    <source>
        <dbReference type="ARBA" id="ARBA00023136"/>
    </source>
</evidence>
<evidence type="ECO:0000256" key="6">
    <source>
        <dbReference type="ARBA" id="ARBA00022679"/>
    </source>
</evidence>
<evidence type="ECO:0000256" key="7">
    <source>
        <dbReference type="ARBA" id="ARBA00022741"/>
    </source>
</evidence>
<dbReference type="Gene3D" id="6.10.340.10">
    <property type="match status" value="1"/>
</dbReference>
<keyword evidence="9" id="KW-0067">ATP-binding</keyword>
<dbReference type="SMART" id="SM00388">
    <property type="entry name" value="HisKA"/>
    <property type="match status" value="1"/>
</dbReference>
<feature type="transmembrane region" description="Helical" evidence="12">
    <location>
        <begin position="164"/>
        <end position="182"/>
    </location>
</feature>
<keyword evidence="8 15" id="KW-0418">Kinase</keyword>
<dbReference type="PROSITE" id="PS50109">
    <property type="entry name" value="HIS_KIN"/>
    <property type="match status" value="1"/>
</dbReference>
<evidence type="ECO:0000313" key="16">
    <source>
        <dbReference type="Proteomes" id="UP000191931"/>
    </source>
</evidence>
<keyword evidence="4" id="KW-1003">Cell membrane</keyword>
<evidence type="ECO:0000256" key="4">
    <source>
        <dbReference type="ARBA" id="ARBA00022475"/>
    </source>
</evidence>
<dbReference type="FunFam" id="3.30.565.10:FF:000023">
    <property type="entry name" value="PAS domain-containing sensor histidine kinase"/>
    <property type="match status" value="1"/>
</dbReference>
<dbReference type="InterPro" id="IPR003660">
    <property type="entry name" value="HAMP_dom"/>
</dbReference>
<keyword evidence="12" id="KW-1133">Transmembrane helix</keyword>
<dbReference type="InterPro" id="IPR050736">
    <property type="entry name" value="Sensor_HK_Regulatory"/>
</dbReference>
<dbReference type="CDD" id="cd00082">
    <property type="entry name" value="HisKA"/>
    <property type="match status" value="1"/>
</dbReference>
<evidence type="ECO:0000256" key="12">
    <source>
        <dbReference type="SAM" id="Phobius"/>
    </source>
</evidence>
<feature type="domain" description="HAMP" evidence="14">
    <location>
        <begin position="184"/>
        <end position="237"/>
    </location>
</feature>
<evidence type="ECO:0000313" key="15">
    <source>
        <dbReference type="EMBL" id="SLM32609.1"/>
    </source>
</evidence>
<dbReference type="Pfam" id="PF00512">
    <property type="entry name" value="HisKA"/>
    <property type="match status" value="1"/>
</dbReference>
<comment type="catalytic activity">
    <reaction evidence="1">
        <text>ATP + protein L-histidine = ADP + protein N-phospho-L-histidine.</text>
        <dbReference type="EC" id="2.7.13.3"/>
    </reaction>
</comment>
<dbReference type="SMART" id="SM00387">
    <property type="entry name" value="HATPase_c"/>
    <property type="match status" value="1"/>
</dbReference>
<name>A0A1W1HJG2_9BACT</name>
<evidence type="ECO:0000259" key="14">
    <source>
        <dbReference type="PROSITE" id="PS50885"/>
    </source>
</evidence>
<evidence type="ECO:0000256" key="8">
    <source>
        <dbReference type="ARBA" id="ARBA00022777"/>
    </source>
</evidence>
<dbReference type="SUPFAM" id="SSF55874">
    <property type="entry name" value="ATPase domain of HSP90 chaperone/DNA topoisomerase II/histidine kinase"/>
    <property type="match status" value="1"/>
</dbReference>
<keyword evidence="12" id="KW-0812">Transmembrane</keyword>
<dbReference type="PANTHER" id="PTHR43711">
    <property type="entry name" value="TWO-COMPONENT HISTIDINE KINASE"/>
    <property type="match status" value="1"/>
</dbReference>
<dbReference type="EMBL" id="FWEV01000324">
    <property type="protein sequence ID" value="SLM32609.1"/>
    <property type="molecule type" value="Genomic_DNA"/>
</dbReference>
<evidence type="ECO:0000256" key="5">
    <source>
        <dbReference type="ARBA" id="ARBA00022553"/>
    </source>
</evidence>
<keyword evidence="6" id="KW-0808">Transferase</keyword>
<dbReference type="InterPro" id="IPR003594">
    <property type="entry name" value="HATPase_dom"/>
</dbReference>
<reference evidence="15 16" key="1">
    <citation type="submission" date="2017-03" db="EMBL/GenBank/DDBJ databases">
        <authorList>
            <person name="Afonso C.L."/>
            <person name="Miller P.J."/>
            <person name="Scott M.A."/>
            <person name="Spackman E."/>
            <person name="Goraichik I."/>
            <person name="Dimitrov K.M."/>
            <person name="Suarez D.L."/>
            <person name="Swayne D.E."/>
        </authorList>
    </citation>
    <scope>NUCLEOTIDE SEQUENCE [LARGE SCALE GENOMIC DNA]</scope>
    <source>
        <strain evidence="15">PRJEB14757</strain>
    </source>
</reference>
<keyword evidence="16" id="KW-1185">Reference proteome</keyword>
<dbReference type="GO" id="GO:0005886">
    <property type="term" value="C:plasma membrane"/>
    <property type="evidence" value="ECO:0007669"/>
    <property type="project" value="UniProtKB-SubCell"/>
</dbReference>
<dbReference type="STRING" id="1246637.MTBBW1_790007"/>
<evidence type="ECO:0000256" key="9">
    <source>
        <dbReference type="ARBA" id="ARBA00022840"/>
    </source>
</evidence>
<dbReference type="InterPro" id="IPR036097">
    <property type="entry name" value="HisK_dim/P_sf"/>
</dbReference>
<keyword evidence="5" id="KW-0597">Phosphoprotein</keyword>
<dbReference type="Pfam" id="PF00672">
    <property type="entry name" value="HAMP"/>
    <property type="match status" value="1"/>
</dbReference>
<dbReference type="Gene3D" id="1.10.287.130">
    <property type="match status" value="1"/>
</dbReference>
<dbReference type="InterPro" id="IPR036890">
    <property type="entry name" value="HATPase_C_sf"/>
</dbReference>
<keyword evidence="10" id="KW-0902">Two-component regulatory system</keyword>
<dbReference type="CDD" id="cd00075">
    <property type="entry name" value="HATPase"/>
    <property type="match status" value="1"/>
</dbReference>
<accession>A0A1W1HJG2</accession>
<dbReference type="SUPFAM" id="SSF47384">
    <property type="entry name" value="Homodimeric domain of signal transducing histidine kinase"/>
    <property type="match status" value="1"/>
</dbReference>
<dbReference type="Proteomes" id="UP000191931">
    <property type="component" value="Unassembled WGS sequence"/>
</dbReference>
<feature type="domain" description="Histidine kinase" evidence="13">
    <location>
        <begin position="263"/>
        <end position="480"/>
    </location>
</feature>
<dbReference type="InterPro" id="IPR005467">
    <property type="entry name" value="His_kinase_dom"/>
</dbReference>
<dbReference type="SUPFAM" id="SSF158472">
    <property type="entry name" value="HAMP domain-like"/>
    <property type="match status" value="1"/>
</dbReference>
<dbReference type="GO" id="GO:0005524">
    <property type="term" value="F:ATP binding"/>
    <property type="evidence" value="ECO:0007669"/>
    <property type="project" value="UniProtKB-KW"/>
</dbReference>
<keyword evidence="11 12" id="KW-0472">Membrane</keyword>
<dbReference type="Pfam" id="PF02518">
    <property type="entry name" value="HATPase_c"/>
    <property type="match status" value="1"/>
</dbReference>
<dbReference type="Gene3D" id="3.30.565.10">
    <property type="entry name" value="Histidine kinase-like ATPase, C-terminal domain"/>
    <property type="match status" value="1"/>
</dbReference>
<dbReference type="PRINTS" id="PR00344">
    <property type="entry name" value="BCTRLSENSOR"/>
</dbReference>
<dbReference type="GO" id="GO:0000155">
    <property type="term" value="F:phosphorelay sensor kinase activity"/>
    <property type="evidence" value="ECO:0007669"/>
    <property type="project" value="InterPro"/>
</dbReference>
<comment type="subcellular location">
    <subcellularLocation>
        <location evidence="2">Cell membrane</location>
    </subcellularLocation>
</comment>
<dbReference type="EC" id="2.7.13.3" evidence="3"/>
<keyword evidence="7" id="KW-0547">Nucleotide-binding</keyword>
<evidence type="ECO:0000256" key="3">
    <source>
        <dbReference type="ARBA" id="ARBA00012438"/>
    </source>
</evidence>
<sequence>MSLLPIFGLIAAAFLNHQYLNILGNSAEQILSKNYKSIRAAQDMRKSFDDSRTLLLDPLSAGKPLKIISGQIIEDIASNLMVCEMNITEKGELELIDRLHQLFDKYKILREEQSGSGQVWDNRFLSITTEVINNIDDLVVLNEKAMERAEHQTRILADQAQANAAFLFGVVIAAMIGLNYFFSYRIARPIMVLAHQLSKTREGSGIYPKISLKSNDEIGFLARSFNQLFNRLEQYDNNRDYIISQEKEKVRRSEEAKGKFIADISHQLKTPMTSLSMSLGLLKSRGEKLGIEKRDKLLLTAYNDCKRLNVLINELVDISRLEIMSMPRPKETLDIKMVVDESLSPLIDQAEKKGVQIKKEIPEKIPRLTIDSFRFPWVITNLVGNALRYTSTGGLITLKIFQKGSRVYFQCKDTGDGIKPEVLPRIFDRFTQFSERGKSGTIGLGLAIVKDIIDQHGGDITVQSTPGKGTEFTFWVPGIKESKDEESIDH</sequence>
<dbReference type="AlphaFoldDB" id="A0A1W1HJG2"/>